<dbReference type="PANTHER" id="PTHR34610:SF3">
    <property type="entry name" value="SSL7007 PROTEIN"/>
    <property type="match status" value="1"/>
</dbReference>
<dbReference type="AlphaFoldDB" id="A0A1M6ZR49"/>
<protein>
    <submittedName>
        <fullName evidence="2">Putative toxin-antitoxin system toxin component, PIN family</fullName>
    </submittedName>
</protein>
<reference evidence="3" key="1">
    <citation type="submission" date="2016-11" db="EMBL/GenBank/DDBJ databases">
        <authorList>
            <person name="Varghese N."/>
            <person name="Submissions S."/>
        </authorList>
    </citation>
    <scope>NUCLEOTIDE SEQUENCE [LARGE SCALE GENOMIC DNA]</scope>
    <source>
        <strain evidence="3">UWOS</strain>
    </source>
</reference>
<dbReference type="SUPFAM" id="SSF88723">
    <property type="entry name" value="PIN domain-like"/>
    <property type="match status" value="1"/>
</dbReference>
<dbReference type="NCBIfam" id="TIGR00305">
    <property type="entry name" value="putative toxin-antitoxin system toxin component, PIN family"/>
    <property type="match status" value="1"/>
</dbReference>
<proteinExistence type="predicted"/>
<organism evidence="2 3">
    <name type="scientific">Fibrobacter intestinalis</name>
    <dbReference type="NCBI Taxonomy" id="28122"/>
    <lineage>
        <taxon>Bacteria</taxon>
        <taxon>Pseudomonadati</taxon>
        <taxon>Fibrobacterota</taxon>
        <taxon>Fibrobacteria</taxon>
        <taxon>Fibrobacterales</taxon>
        <taxon>Fibrobacteraceae</taxon>
        <taxon>Fibrobacter</taxon>
    </lineage>
</organism>
<evidence type="ECO:0000259" key="1">
    <source>
        <dbReference type="Pfam" id="PF13470"/>
    </source>
</evidence>
<sequence>MSLPSKSPYHQIWTEFLNGDLEICVSPEILLEYEEIISQKISSRMATILMEALTNRPNLVRTTPTWRFNLITQDPDDNKFVDCAICGMAEYIVSNDRHFDILKSIDFPLVSVRSIQEFSKELADEM</sequence>
<feature type="domain" description="PIN" evidence="1">
    <location>
        <begin position="7"/>
        <end position="98"/>
    </location>
</feature>
<dbReference type="InterPro" id="IPR002716">
    <property type="entry name" value="PIN_dom"/>
</dbReference>
<dbReference type="InterPro" id="IPR002850">
    <property type="entry name" value="PIN_toxin-like"/>
</dbReference>
<dbReference type="PANTHER" id="PTHR34610">
    <property type="entry name" value="SSL7007 PROTEIN"/>
    <property type="match status" value="1"/>
</dbReference>
<dbReference type="Proteomes" id="UP000184275">
    <property type="component" value="Unassembled WGS sequence"/>
</dbReference>
<dbReference type="EMBL" id="FRAW01000069">
    <property type="protein sequence ID" value="SHL32803.1"/>
    <property type="molecule type" value="Genomic_DNA"/>
</dbReference>
<gene>
    <name evidence="2" type="ORF">SAMN05720469_1694</name>
</gene>
<keyword evidence="3" id="KW-1185">Reference proteome</keyword>
<accession>A0A1M6ZR49</accession>
<name>A0A1M6ZR49_9BACT</name>
<evidence type="ECO:0000313" key="3">
    <source>
        <dbReference type="Proteomes" id="UP000184275"/>
    </source>
</evidence>
<dbReference type="Pfam" id="PF13470">
    <property type="entry name" value="PIN_3"/>
    <property type="match status" value="1"/>
</dbReference>
<dbReference type="InterPro" id="IPR029060">
    <property type="entry name" value="PIN-like_dom_sf"/>
</dbReference>
<evidence type="ECO:0000313" key="2">
    <source>
        <dbReference type="EMBL" id="SHL32803.1"/>
    </source>
</evidence>